<keyword evidence="2" id="KW-0001">2Fe-2S</keyword>
<evidence type="ECO:0000256" key="3">
    <source>
        <dbReference type="ARBA" id="ARBA00022723"/>
    </source>
</evidence>
<gene>
    <name evidence="10" type="ORF">EOD42_20535</name>
</gene>
<dbReference type="Pfam" id="PF04324">
    <property type="entry name" value="Fer2_BFD"/>
    <property type="match status" value="1"/>
</dbReference>
<evidence type="ECO:0000256" key="2">
    <source>
        <dbReference type="ARBA" id="ARBA00022714"/>
    </source>
</evidence>
<evidence type="ECO:0000313" key="10">
    <source>
        <dbReference type="EMBL" id="RVT91715.1"/>
    </source>
</evidence>
<keyword evidence="4" id="KW-0249">Electron transport</keyword>
<keyword evidence="11" id="KW-1185">Reference proteome</keyword>
<evidence type="ECO:0000256" key="4">
    <source>
        <dbReference type="ARBA" id="ARBA00022982"/>
    </source>
</evidence>
<evidence type="ECO:0000256" key="6">
    <source>
        <dbReference type="ARBA" id="ARBA00023014"/>
    </source>
</evidence>
<evidence type="ECO:0000313" key="11">
    <source>
        <dbReference type="Proteomes" id="UP000282957"/>
    </source>
</evidence>
<keyword evidence="1" id="KW-0813">Transport</keyword>
<reference evidence="10 11" key="1">
    <citation type="submission" date="2019-01" db="EMBL/GenBank/DDBJ databases">
        <authorList>
            <person name="Chen W.-M."/>
        </authorList>
    </citation>
    <scope>NUCLEOTIDE SEQUENCE [LARGE SCALE GENOMIC DNA]</scope>
    <source>
        <strain evidence="10 11">CCP-6</strain>
    </source>
</reference>
<feature type="domain" description="BFD-like [2Fe-2S]-binding" evidence="9">
    <location>
        <begin position="2"/>
        <end position="50"/>
    </location>
</feature>
<dbReference type="AlphaFoldDB" id="A0A437M2D4"/>
<proteinExistence type="inferred from homology"/>
<evidence type="ECO:0000256" key="1">
    <source>
        <dbReference type="ARBA" id="ARBA00022448"/>
    </source>
</evidence>
<dbReference type="InterPro" id="IPR052371">
    <property type="entry name" value="BFD-associated_ferredoxin"/>
</dbReference>
<dbReference type="Proteomes" id="UP000282957">
    <property type="component" value="Unassembled WGS sequence"/>
</dbReference>
<dbReference type="InterPro" id="IPR041854">
    <property type="entry name" value="BFD-like_2Fe2S-bd_dom_sf"/>
</dbReference>
<keyword evidence="6" id="KW-0411">Iron-sulfur</keyword>
<evidence type="ECO:0000256" key="7">
    <source>
        <dbReference type="ARBA" id="ARBA00039386"/>
    </source>
</evidence>
<evidence type="ECO:0000256" key="5">
    <source>
        <dbReference type="ARBA" id="ARBA00023004"/>
    </source>
</evidence>
<dbReference type="OrthoDB" id="7428628at2"/>
<accession>A0A437M2D4</accession>
<comment type="caution">
    <text evidence="10">The sequence shown here is derived from an EMBL/GenBank/DDBJ whole genome shotgun (WGS) entry which is preliminary data.</text>
</comment>
<dbReference type="PANTHER" id="PTHR37424:SF1">
    <property type="entry name" value="BACTERIOFERRITIN-ASSOCIATED FERREDOXIN"/>
    <property type="match status" value="1"/>
</dbReference>
<protein>
    <recommendedName>
        <fullName evidence="7">Bacterioferritin-associated ferredoxin</fullName>
    </recommendedName>
</protein>
<evidence type="ECO:0000256" key="8">
    <source>
        <dbReference type="ARBA" id="ARBA00046332"/>
    </source>
</evidence>
<dbReference type="InterPro" id="IPR007419">
    <property type="entry name" value="BFD-like_2Fe2S-bd_dom"/>
</dbReference>
<dbReference type="EMBL" id="SACL01000009">
    <property type="protein sequence ID" value="RVT91715.1"/>
    <property type="molecule type" value="Genomic_DNA"/>
</dbReference>
<organism evidence="10 11">
    <name type="scientific">Rhodovarius crocodyli</name>
    <dbReference type="NCBI Taxonomy" id="1979269"/>
    <lineage>
        <taxon>Bacteria</taxon>
        <taxon>Pseudomonadati</taxon>
        <taxon>Pseudomonadota</taxon>
        <taxon>Alphaproteobacteria</taxon>
        <taxon>Acetobacterales</taxon>
        <taxon>Roseomonadaceae</taxon>
        <taxon>Rhodovarius</taxon>
    </lineage>
</organism>
<comment type="similarity">
    <text evidence="8">Belongs to the Bfd family.</text>
</comment>
<dbReference type="GO" id="GO:0046872">
    <property type="term" value="F:metal ion binding"/>
    <property type="evidence" value="ECO:0007669"/>
    <property type="project" value="UniProtKB-KW"/>
</dbReference>
<dbReference type="RefSeq" id="WP_127789462.1">
    <property type="nucleotide sequence ID" value="NZ_SACL01000009.1"/>
</dbReference>
<dbReference type="PANTHER" id="PTHR37424">
    <property type="entry name" value="BACTERIOFERRITIN-ASSOCIATED FERREDOXIN"/>
    <property type="match status" value="1"/>
</dbReference>
<dbReference type="Gene3D" id="1.10.10.1100">
    <property type="entry name" value="BFD-like [2Fe-2S]-binding domain"/>
    <property type="match status" value="1"/>
</dbReference>
<keyword evidence="3" id="KW-0479">Metal-binding</keyword>
<name>A0A437M2D4_9PROT</name>
<sequence>MIVCSCNALSEAAIRAALAAGAARPGEVYTQCGCSAQCGCCTQTILNIIRSPEQEKPRA</sequence>
<dbReference type="GO" id="GO:0051537">
    <property type="term" value="F:2 iron, 2 sulfur cluster binding"/>
    <property type="evidence" value="ECO:0007669"/>
    <property type="project" value="UniProtKB-KW"/>
</dbReference>
<keyword evidence="5" id="KW-0408">Iron</keyword>
<evidence type="ECO:0000259" key="9">
    <source>
        <dbReference type="Pfam" id="PF04324"/>
    </source>
</evidence>